<protein>
    <recommendedName>
        <fullName evidence="4">DUF4013 domain-containing protein</fullName>
    </recommendedName>
</protein>
<reference evidence="2 3" key="1">
    <citation type="submission" date="2019-07" db="EMBL/GenBank/DDBJ databases">
        <title>Gilliamella genomes.</title>
        <authorList>
            <person name="Zheng H."/>
        </authorList>
    </citation>
    <scope>NUCLEOTIDE SEQUENCE [LARGE SCALE GENOMIC DNA]</scope>
    <source>
        <strain evidence="2 3">W8127</strain>
    </source>
</reference>
<dbReference type="Proteomes" id="UP000319483">
    <property type="component" value="Unassembled WGS sequence"/>
</dbReference>
<keyword evidence="1" id="KW-1133">Transmembrane helix</keyword>
<dbReference type="RefSeq" id="WP_039129975.1">
    <property type="nucleotide sequence ID" value="NZ_CAMLBV010000019.1"/>
</dbReference>
<feature type="transmembrane region" description="Helical" evidence="1">
    <location>
        <begin position="108"/>
        <end position="139"/>
    </location>
</feature>
<proteinExistence type="predicted"/>
<feature type="transmembrane region" description="Helical" evidence="1">
    <location>
        <begin position="145"/>
        <end position="167"/>
    </location>
</feature>
<evidence type="ECO:0008006" key="4">
    <source>
        <dbReference type="Google" id="ProtNLM"/>
    </source>
</evidence>
<dbReference type="AlphaFoldDB" id="A0A556RVH6"/>
<organism evidence="2 3">
    <name type="scientific">Gilliamella apicola</name>
    <dbReference type="NCBI Taxonomy" id="1196095"/>
    <lineage>
        <taxon>Bacteria</taxon>
        <taxon>Pseudomonadati</taxon>
        <taxon>Pseudomonadota</taxon>
        <taxon>Gammaproteobacteria</taxon>
        <taxon>Orbales</taxon>
        <taxon>Orbaceae</taxon>
        <taxon>Gilliamella</taxon>
    </lineage>
</organism>
<gene>
    <name evidence="2" type="ORF">FPQ15_13095</name>
</gene>
<evidence type="ECO:0000313" key="3">
    <source>
        <dbReference type="Proteomes" id="UP000319483"/>
    </source>
</evidence>
<sequence>MQTELSFSIVFTQTVNFIRNRFWSIALISLLLNIVSSLILKNTVDPVIITQLFQAKSPSAFPLFLKMLLIKLVLFIIIDSILIAVIYNYSVNNYLNLNTVLSRMLPNVLNMIGFELIFLIILPIIFLFAGLIFMILGLIVPKALVVFLFAVVAIVFAIFFNAIYYNFCGLIAQPTTKTFFEKFAECNRSILTHWRFALPMMLIYFLVVFVISLFNTLDNNIFLSVIYSTLLTILNIFTICFFYRLNMLLTSNKSTLEPPEQNNSLII</sequence>
<feature type="transmembrane region" description="Helical" evidence="1">
    <location>
        <begin position="196"/>
        <end position="215"/>
    </location>
</feature>
<keyword evidence="1" id="KW-0472">Membrane</keyword>
<comment type="caution">
    <text evidence="2">The sequence shown here is derived from an EMBL/GenBank/DDBJ whole genome shotgun (WGS) entry which is preliminary data.</text>
</comment>
<accession>A0A556RVH6</accession>
<evidence type="ECO:0000313" key="2">
    <source>
        <dbReference type="EMBL" id="TSJ92900.1"/>
    </source>
</evidence>
<feature type="transmembrane region" description="Helical" evidence="1">
    <location>
        <begin position="21"/>
        <end position="40"/>
    </location>
</feature>
<evidence type="ECO:0000256" key="1">
    <source>
        <dbReference type="SAM" id="Phobius"/>
    </source>
</evidence>
<name>A0A556RVH6_9GAMM</name>
<feature type="transmembrane region" description="Helical" evidence="1">
    <location>
        <begin position="60"/>
        <end position="87"/>
    </location>
</feature>
<feature type="transmembrane region" description="Helical" evidence="1">
    <location>
        <begin position="221"/>
        <end position="243"/>
    </location>
</feature>
<keyword evidence="1" id="KW-0812">Transmembrane</keyword>
<dbReference type="EMBL" id="VMHM01000020">
    <property type="protein sequence ID" value="TSJ92900.1"/>
    <property type="molecule type" value="Genomic_DNA"/>
</dbReference>